<evidence type="ECO:0000259" key="3">
    <source>
        <dbReference type="PROSITE" id="PS50011"/>
    </source>
</evidence>
<dbReference type="InterPro" id="IPR000719">
    <property type="entry name" value="Prot_kinase_dom"/>
</dbReference>
<dbReference type="AlphaFoldDB" id="A0AAD8LLA3"/>
<accession>A0AAD8LLA3</accession>
<protein>
    <recommendedName>
        <fullName evidence="3">Protein kinase domain-containing protein</fullName>
    </recommendedName>
</protein>
<evidence type="ECO:0000256" key="1">
    <source>
        <dbReference type="ARBA" id="ARBA00022741"/>
    </source>
</evidence>
<comment type="caution">
    <text evidence="4">The sequence shown here is derived from an EMBL/GenBank/DDBJ whole genome shotgun (WGS) entry which is preliminary data.</text>
</comment>
<dbReference type="EMBL" id="JAVEPI010000002">
    <property type="protein sequence ID" value="KAK1443638.1"/>
    <property type="molecule type" value="Genomic_DNA"/>
</dbReference>
<dbReference type="PROSITE" id="PS50011">
    <property type="entry name" value="PROTEIN_KINASE_DOM"/>
    <property type="match status" value="1"/>
</dbReference>
<feature type="domain" description="Protein kinase" evidence="3">
    <location>
        <begin position="1"/>
        <end position="321"/>
    </location>
</feature>
<reference evidence="4" key="1">
    <citation type="submission" date="2023-08" db="EMBL/GenBank/DDBJ databases">
        <title>Draft sequence of the Babesia gibsoni genome.</title>
        <authorList>
            <person name="Yamagishi J.Y."/>
            <person name="Xuan X.X."/>
        </authorList>
    </citation>
    <scope>NUCLEOTIDE SEQUENCE</scope>
    <source>
        <strain evidence="4">Azabu</strain>
    </source>
</reference>
<sequence length="321" mass="36072">MKRSRELINLGLCKGAENVMKYLGTFYTKNNNGVIMQNSLFEHVPHSLRSYLRYLRNRQMAQNGLLDNHVKPISADVPLDVAFCKIYKPIDDTETDHTIVNILCDVLNGIMEVHERGLVHRDLKPDNVLIDDDKAPSVAKVCDLGSAKKINRLCLTNNSDMDLKAEPSTPYVCSRWYRAPELLFGRTFYNVHSASNASFSAFGCMCAEMLLLRPLFAANDESDAKQVITLIDVLGSPSRAEAKRILEASPCDAIRKQLEALFQIMRSKGSLRMILTSIAKGNSRLMAVANVAYNLLRWCPEDRISLHDALKILNTGRRQSV</sequence>
<dbReference type="Proteomes" id="UP001230268">
    <property type="component" value="Unassembled WGS sequence"/>
</dbReference>
<dbReference type="GO" id="GO:0004672">
    <property type="term" value="F:protein kinase activity"/>
    <property type="evidence" value="ECO:0007669"/>
    <property type="project" value="InterPro"/>
</dbReference>
<dbReference type="Pfam" id="PF00069">
    <property type="entry name" value="Pkinase"/>
    <property type="match status" value="1"/>
</dbReference>
<evidence type="ECO:0000313" key="4">
    <source>
        <dbReference type="EMBL" id="KAK1443638.1"/>
    </source>
</evidence>
<proteinExistence type="predicted"/>
<dbReference type="GO" id="GO:0005524">
    <property type="term" value="F:ATP binding"/>
    <property type="evidence" value="ECO:0007669"/>
    <property type="project" value="UniProtKB-KW"/>
</dbReference>
<organism evidence="4 5">
    <name type="scientific">Babesia gibsoni</name>
    <dbReference type="NCBI Taxonomy" id="33632"/>
    <lineage>
        <taxon>Eukaryota</taxon>
        <taxon>Sar</taxon>
        <taxon>Alveolata</taxon>
        <taxon>Apicomplexa</taxon>
        <taxon>Aconoidasida</taxon>
        <taxon>Piroplasmida</taxon>
        <taxon>Babesiidae</taxon>
        <taxon>Babesia</taxon>
    </lineage>
</organism>
<keyword evidence="2" id="KW-0067">ATP-binding</keyword>
<keyword evidence="5" id="KW-1185">Reference proteome</keyword>
<keyword evidence="1" id="KW-0547">Nucleotide-binding</keyword>
<evidence type="ECO:0000256" key="2">
    <source>
        <dbReference type="ARBA" id="ARBA00022840"/>
    </source>
</evidence>
<dbReference type="SMART" id="SM00220">
    <property type="entry name" value="S_TKc"/>
    <property type="match status" value="1"/>
</dbReference>
<gene>
    <name evidence="4" type="ORF">BgAZ_205140</name>
</gene>
<dbReference type="InterPro" id="IPR011009">
    <property type="entry name" value="Kinase-like_dom_sf"/>
</dbReference>
<dbReference type="InterPro" id="IPR050117">
    <property type="entry name" value="MAPK"/>
</dbReference>
<name>A0AAD8LLA3_BABGI</name>
<evidence type="ECO:0000313" key="5">
    <source>
        <dbReference type="Proteomes" id="UP001230268"/>
    </source>
</evidence>
<dbReference type="PROSITE" id="PS00108">
    <property type="entry name" value="PROTEIN_KINASE_ST"/>
    <property type="match status" value="1"/>
</dbReference>
<dbReference type="InterPro" id="IPR008271">
    <property type="entry name" value="Ser/Thr_kinase_AS"/>
</dbReference>
<dbReference type="PANTHER" id="PTHR24055">
    <property type="entry name" value="MITOGEN-ACTIVATED PROTEIN KINASE"/>
    <property type="match status" value="1"/>
</dbReference>
<dbReference type="Gene3D" id="1.10.510.10">
    <property type="entry name" value="Transferase(Phosphotransferase) domain 1"/>
    <property type="match status" value="1"/>
</dbReference>
<dbReference type="SUPFAM" id="SSF56112">
    <property type="entry name" value="Protein kinase-like (PK-like)"/>
    <property type="match status" value="1"/>
</dbReference>